<dbReference type="GO" id="GO:0004519">
    <property type="term" value="F:endonuclease activity"/>
    <property type="evidence" value="ECO:0007669"/>
    <property type="project" value="UniProtKB-KW"/>
</dbReference>
<keyword evidence="5" id="KW-0378">Hydrolase</keyword>
<protein>
    <submittedName>
        <fullName evidence="5">Restriction endonuclease subunit S</fullName>
    </submittedName>
</protein>
<dbReference type="Pfam" id="PF01420">
    <property type="entry name" value="Methylase_S"/>
    <property type="match status" value="1"/>
</dbReference>
<organism evidence="5 6">
    <name type="scientific">Caproiciproducens faecalis</name>
    <dbReference type="NCBI Taxonomy" id="2820301"/>
    <lineage>
        <taxon>Bacteria</taxon>
        <taxon>Bacillati</taxon>
        <taxon>Bacillota</taxon>
        <taxon>Clostridia</taxon>
        <taxon>Eubacteriales</taxon>
        <taxon>Acutalibacteraceae</taxon>
        <taxon>Caproiciproducens</taxon>
    </lineage>
</organism>
<dbReference type="PANTHER" id="PTHR30408:SF12">
    <property type="entry name" value="TYPE I RESTRICTION ENZYME MJAVIII SPECIFICITY SUBUNIT"/>
    <property type="match status" value="1"/>
</dbReference>
<evidence type="ECO:0000313" key="6">
    <source>
        <dbReference type="Proteomes" id="UP000719942"/>
    </source>
</evidence>
<feature type="domain" description="Type I restriction modification DNA specificity" evidence="4">
    <location>
        <begin position="2"/>
        <end position="173"/>
    </location>
</feature>
<sequence length="185" mass="20627">MGELVQIKDSARVPNELWVESGVRYLRSSNLENSGEDSELFISIGAYEDYKSKTGAPERGDVLFNSGGNIGLSLLKTDNAPVYVQGGAILYARTSQSKEVDGGYLNVYFSTPRMGKYIDISSAGGTIKHFTLKPANEAPFIFPDINEQRKISEFFVQLDNLITLQQQKLDKLQNIKYALLDKMFV</sequence>
<dbReference type="InterPro" id="IPR000055">
    <property type="entry name" value="Restrct_endonuc_typeI_TRD"/>
</dbReference>
<gene>
    <name evidence="5" type="ORF">J5W02_03475</name>
</gene>
<dbReference type="InterPro" id="IPR044946">
    <property type="entry name" value="Restrct_endonuc_typeI_TRD_sf"/>
</dbReference>
<evidence type="ECO:0000256" key="3">
    <source>
        <dbReference type="ARBA" id="ARBA00023125"/>
    </source>
</evidence>
<dbReference type="EMBL" id="JAGFNZ010000001">
    <property type="protein sequence ID" value="MBW7571863.1"/>
    <property type="molecule type" value="Genomic_DNA"/>
</dbReference>
<accession>A0ABS7DKR7</accession>
<keyword evidence="5" id="KW-0540">Nuclease</keyword>
<name>A0ABS7DKR7_9FIRM</name>
<evidence type="ECO:0000256" key="2">
    <source>
        <dbReference type="ARBA" id="ARBA00022747"/>
    </source>
</evidence>
<keyword evidence="2" id="KW-0680">Restriction system</keyword>
<dbReference type="Gene3D" id="3.90.220.20">
    <property type="entry name" value="DNA methylase specificity domains"/>
    <property type="match status" value="1"/>
</dbReference>
<comment type="caution">
    <text evidence="5">The sequence shown here is derived from an EMBL/GenBank/DDBJ whole genome shotgun (WGS) entry which is preliminary data.</text>
</comment>
<evidence type="ECO:0000313" key="5">
    <source>
        <dbReference type="EMBL" id="MBW7571863.1"/>
    </source>
</evidence>
<keyword evidence="6" id="KW-1185">Reference proteome</keyword>
<dbReference type="SUPFAM" id="SSF116734">
    <property type="entry name" value="DNA methylase specificity domain"/>
    <property type="match status" value="1"/>
</dbReference>
<dbReference type="InterPro" id="IPR052021">
    <property type="entry name" value="Type-I_RS_S_subunit"/>
</dbReference>
<comment type="similarity">
    <text evidence="1">Belongs to the type-I restriction system S methylase family.</text>
</comment>
<keyword evidence="5" id="KW-0255">Endonuclease</keyword>
<evidence type="ECO:0000259" key="4">
    <source>
        <dbReference type="Pfam" id="PF01420"/>
    </source>
</evidence>
<keyword evidence="3" id="KW-0238">DNA-binding</keyword>
<dbReference type="Gene3D" id="1.10.287.1120">
    <property type="entry name" value="Bipartite methylase S protein"/>
    <property type="match status" value="1"/>
</dbReference>
<reference evidence="5 6" key="1">
    <citation type="submission" date="2021-03" db="EMBL/GenBank/DDBJ databases">
        <title>Caproiciproducens sp. nov. isolated from feces of cow.</title>
        <authorList>
            <person name="Choi J.-Y."/>
        </authorList>
    </citation>
    <scope>NUCLEOTIDE SEQUENCE [LARGE SCALE GENOMIC DNA]</scope>
    <source>
        <strain evidence="5 6">AGMB10547</strain>
    </source>
</reference>
<dbReference type="Proteomes" id="UP000719942">
    <property type="component" value="Unassembled WGS sequence"/>
</dbReference>
<dbReference type="RefSeq" id="WP_219964243.1">
    <property type="nucleotide sequence ID" value="NZ_JAGFNZ010000001.1"/>
</dbReference>
<evidence type="ECO:0000256" key="1">
    <source>
        <dbReference type="ARBA" id="ARBA00010923"/>
    </source>
</evidence>
<proteinExistence type="inferred from homology"/>
<dbReference type="PANTHER" id="PTHR30408">
    <property type="entry name" value="TYPE-1 RESTRICTION ENZYME ECOKI SPECIFICITY PROTEIN"/>
    <property type="match status" value="1"/>
</dbReference>